<dbReference type="EMBL" id="PVBT01000001">
    <property type="protein sequence ID" value="PRD58611.1"/>
    <property type="molecule type" value="Genomic_DNA"/>
</dbReference>
<protein>
    <submittedName>
        <fullName evidence="1">Uncharacterized protein</fullName>
    </submittedName>
</protein>
<organism evidence="1 2">
    <name type="scientific">Phyllobacterium myrsinacearum</name>
    <dbReference type="NCBI Taxonomy" id="28101"/>
    <lineage>
        <taxon>Bacteria</taxon>
        <taxon>Pseudomonadati</taxon>
        <taxon>Pseudomonadota</taxon>
        <taxon>Alphaproteobacteria</taxon>
        <taxon>Hyphomicrobiales</taxon>
        <taxon>Phyllobacteriaceae</taxon>
        <taxon>Phyllobacterium</taxon>
    </lineage>
</organism>
<name>A0A2S9JZ48_9HYPH</name>
<reference evidence="1 2" key="1">
    <citation type="submission" date="2018-02" db="EMBL/GenBank/DDBJ databases">
        <title>The draft genome of Phyllobacterium myrsinacearum DSM5892.</title>
        <authorList>
            <person name="Li L."/>
            <person name="Liu L."/>
            <person name="Zhang X."/>
            <person name="Wang T."/>
        </authorList>
    </citation>
    <scope>NUCLEOTIDE SEQUENCE [LARGE SCALE GENOMIC DNA]</scope>
    <source>
        <strain evidence="1 2">DSM 5892</strain>
    </source>
</reference>
<evidence type="ECO:0000313" key="2">
    <source>
        <dbReference type="Proteomes" id="UP000238563"/>
    </source>
</evidence>
<dbReference type="AlphaFoldDB" id="A0A2S9JZ48"/>
<gene>
    <name evidence="1" type="ORF">C5750_05810</name>
</gene>
<proteinExistence type="predicted"/>
<dbReference type="Proteomes" id="UP000238563">
    <property type="component" value="Unassembled WGS sequence"/>
</dbReference>
<sequence>MLWPIIKEWPMKNVSDLNSKSAGQAGKNTLEEQSRQALLASVAGRSPKAAKRTMSQYFKSLSDVDAARQHVEKARRAADDSLNRAKAAPKPHEITNPAFVALFEAHQHDREVLFAAMRALDRAQDTLRSESEKTAFFARDDDQSF</sequence>
<evidence type="ECO:0000313" key="1">
    <source>
        <dbReference type="EMBL" id="PRD58611.1"/>
    </source>
</evidence>
<accession>A0A2S9JZ48</accession>
<keyword evidence="2" id="KW-1185">Reference proteome</keyword>
<comment type="caution">
    <text evidence="1">The sequence shown here is derived from an EMBL/GenBank/DDBJ whole genome shotgun (WGS) entry which is preliminary data.</text>
</comment>